<evidence type="ECO:0000259" key="10">
    <source>
        <dbReference type="Pfam" id="PF00281"/>
    </source>
</evidence>
<comment type="subunit">
    <text evidence="8">Part of the 50S ribosomal subunit; part of the 5S rRNA/L5/L18/L25 subcomplex. Contacts the 5S rRNA and the P site tRNA. Forms a bridge to the 30S subunit in the 70S ribosome.</text>
</comment>
<dbReference type="InterPro" id="IPR002132">
    <property type="entry name" value="Ribosomal_uL5"/>
</dbReference>
<proteinExistence type="inferred from homology"/>
<evidence type="ECO:0000256" key="8">
    <source>
        <dbReference type="HAMAP-Rule" id="MF_01333"/>
    </source>
</evidence>
<feature type="domain" description="Large ribosomal subunit protein uL5 N-terminal" evidence="10">
    <location>
        <begin position="24"/>
        <end position="80"/>
    </location>
</feature>
<dbReference type="GO" id="GO:0006412">
    <property type="term" value="P:translation"/>
    <property type="evidence" value="ECO:0007669"/>
    <property type="project" value="UniProtKB-UniRule"/>
</dbReference>
<keyword evidence="5 8" id="KW-0689">Ribosomal protein</keyword>
<sequence>MARLQERYKNEIAPQLFKELGLKNVMETPKITKITINMGVGEAVGDKKVLDHAVSDMQKIAGQKPVVTLARRSIAGFKVREGWPVGCKVTLRAEKMYEFLDRLVSIAIPRIRDFRGISPKQFDGRGNFSMGVSEQIIFPEIDYDKIDKMRGLDICISTTARTDDEGRALLKAFNFPFKG</sequence>
<dbReference type="InterPro" id="IPR031309">
    <property type="entry name" value="Ribosomal_uL5_C"/>
</dbReference>
<name>A0AAN1WEI8_9GAMM</name>
<dbReference type="GO" id="GO:0003735">
    <property type="term" value="F:structural constituent of ribosome"/>
    <property type="evidence" value="ECO:0007669"/>
    <property type="project" value="InterPro"/>
</dbReference>
<dbReference type="Pfam" id="PF00281">
    <property type="entry name" value="Ribosomal_L5"/>
    <property type="match status" value="1"/>
</dbReference>
<protein>
    <recommendedName>
        <fullName evidence="7 8">Large ribosomal subunit protein uL5</fullName>
    </recommendedName>
</protein>
<keyword evidence="13" id="KW-1185">Reference proteome</keyword>
<comment type="similarity">
    <text evidence="1 8 9">Belongs to the universal ribosomal protein uL5 family.</text>
</comment>
<dbReference type="InterPro" id="IPR022803">
    <property type="entry name" value="Ribosomal_uL5_dom_sf"/>
</dbReference>
<evidence type="ECO:0000256" key="9">
    <source>
        <dbReference type="RuleBase" id="RU003930"/>
    </source>
</evidence>
<dbReference type="PROSITE" id="PS00358">
    <property type="entry name" value="RIBOSOMAL_L5"/>
    <property type="match status" value="1"/>
</dbReference>
<organism evidence="12 13">
    <name type="scientific">Marinagarivorans cellulosilyticus</name>
    <dbReference type="NCBI Taxonomy" id="2721545"/>
    <lineage>
        <taxon>Bacteria</taxon>
        <taxon>Pseudomonadati</taxon>
        <taxon>Pseudomonadota</taxon>
        <taxon>Gammaproteobacteria</taxon>
        <taxon>Cellvibrionales</taxon>
        <taxon>Cellvibrionaceae</taxon>
        <taxon>Marinagarivorans</taxon>
    </lineage>
</organism>
<gene>
    <name evidence="8" type="primary">rplE</name>
    <name evidence="12" type="ORF">MARGE09_P0344</name>
</gene>
<dbReference type="GO" id="GO:0019843">
    <property type="term" value="F:rRNA binding"/>
    <property type="evidence" value="ECO:0007669"/>
    <property type="project" value="UniProtKB-UniRule"/>
</dbReference>
<dbReference type="GO" id="GO:0000049">
    <property type="term" value="F:tRNA binding"/>
    <property type="evidence" value="ECO:0007669"/>
    <property type="project" value="UniProtKB-UniRule"/>
</dbReference>
<dbReference type="EMBL" id="AP023086">
    <property type="protein sequence ID" value="BCD96145.1"/>
    <property type="molecule type" value="Genomic_DNA"/>
</dbReference>
<dbReference type="InterPro" id="IPR020930">
    <property type="entry name" value="Ribosomal_uL5_bac-type"/>
</dbReference>
<evidence type="ECO:0000256" key="6">
    <source>
        <dbReference type="ARBA" id="ARBA00023274"/>
    </source>
</evidence>
<dbReference type="FunFam" id="3.30.1440.10:FF:000001">
    <property type="entry name" value="50S ribosomal protein L5"/>
    <property type="match status" value="1"/>
</dbReference>
<dbReference type="InterPro" id="IPR031310">
    <property type="entry name" value="Ribosomal_uL5_N"/>
</dbReference>
<dbReference type="Gene3D" id="3.30.1440.10">
    <property type="match status" value="1"/>
</dbReference>
<dbReference type="KEGG" id="marq:MARGE09_P0344"/>
<evidence type="ECO:0000256" key="1">
    <source>
        <dbReference type="ARBA" id="ARBA00008553"/>
    </source>
</evidence>
<dbReference type="GO" id="GO:1990904">
    <property type="term" value="C:ribonucleoprotein complex"/>
    <property type="evidence" value="ECO:0007669"/>
    <property type="project" value="UniProtKB-KW"/>
</dbReference>
<keyword evidence="4 8" id="KW-0694">RNA-binding</keyword>
<keyword evidence="6 8" id="KW-0687">Ribonucleoprotein</keyword>
<dbReference type="GO" id="GO:0005840">
    <property type="term" value="C:ribosome"/>
    <property type="evidence" value="ECO:0007669"/>
    <property type="project" value="UniProtKB-KW"/>
</dbReference>
<dbReference type="SUPFAM" id="SSF55282">
    <property type="entry name" value="RL5-like"/>
    <property type="match status" value="1"/>
</dbReference>
<dbReference type="RefSeq" id="WP_236987434.1">
    <property type="nucleotide sequence ID" value="NZ_AP023086.1"/>
</dbReference>
<feature type="domain" description="Large ribosomal subunit protein uL5 C-terminal" evidence="11">
    <location>
        <begin position="84"/>
        <end position="177"/>
    </location>
</feature>
<reference evidence="12 13" key="1">
    <citation type="journal article" date="2022" name="IScience">
        <title>An ultrasensitive nanofiber-based assay for enzymatic hydrolysis and deep-sea microbial degradation of cellulose.</title>
        <authorList>
            <person name="Tsudome M."/>
            <person name="Tachioka M."/>
            <person name="Miyazaki M."/>
            <person name="Uchimura K."/>
            <person name="Tsuda M."/>
            <person name="Takaki Y."/>
            <person name="Deguchi S."/>
        </authorList>
    </citation>
    <scope>NUCLEOTIDE SEQUENCE [LARGE SCALE GENOMIC DNA]</scope>
    <source>
        <strain evidence="12 13">GE09</strain>
    </source>
</reference>
<evidence type="ECO:0000256" key="7">
    <source>
        <dbReference type="ARBA" id="ARBA00035245"/>
    </source>
</evidence>
<dbReference type="AlphaFoldDB" id="A0AAN1WEI8"/>
<dbReference type="InterPro" id="IPR020929">
    <property type="entry name" value="Ribosomal_uL5_CS"/>
</dbReference>
<keyword evidence="2 8" id="KW-0820">tRNA-binding</keyword>
<dbReference type="PIRSF" id="PIRSF002161">
    <property type="entry name" value="Ribosomal_L5"/>
    <property type="match status" value="1"/>
</dbReference>
<dbReference type="Proteomes" id="UP001320119">
    <property type="component" value="Chromosome"/>
</dbReference>
<evidence type="ECO:0000256" key="5">
    <source>
        <dbReference type="ARBA" id="ARBA00022980"/>
    </source>
</evidence>
<evidence type="ECO:0000256" key="4">
    <source>
        <dbReference type="ARBA" id="ARBA00022884"/>
    </source>
</evidence>
<evidence type="ECO:0000313" key="12">
    <source>
        <dbReference type="EMBL" id="BCD96145.1"/>
    </source>
</evidence>
<keyword evidence="3 8" id="KW-0699">rRNA-binding</keyword>
<comment type="function">
    <text evidence="8">This is 1 of the proteins that bind and probably mediate the attachment of the 5S RNA into the large ribosomal subunit, where it forms part of the central protuberance. In the 70S ribosome it contacts protein S13 of the 30S subunit (bridge B1b), connecting the 2 subunits; this bridge is implicated in subunit movement. Contacts the P site tRNA; the 5S rRNA and some of its associated proteins might help stabilize positioning of ribosome-bound tRNAs.</text>
</comment>
<dbReference type="HAMAP" id="MF_01333_B">
    <property type="entry name" value="Ribosomal_uL5_B"/>
    <property type="match status" value="1"/>
</dbReference>
<evidence type="ECO:0000256" key="3">
    <source>
        <dbReference type="ARBA" id="ARBA00022730"/>
    </source>
</evidence>
<accession>A0AAN1WEI8</accession>
<dbReference type="NCBIfam" id="NF000585">
    <property type="entry name" value="PRK00010.1"/>
    <property type="match status" value="1"/>
</dbReference>
<evidence type="ECO:0000256" key="2">
    <source>
        <dbReference type="ARBA" id="ARBA00022555"/>
    </source>
</evidence>
<evidence type="ECO:0000313" key="13">
    <source>
        <dbReference type="Proteomes" id="UP001320119"/>
    </source>
</evidence>
<dbReference type="PANTHER" id="PTHR11994">
    <property type="entry name" value="60S RIBOSOMAL PROTEIN L11-RELATED"/>
    <property type="match status" value="1"/>
</dbReference>
<dbReference type="Pfam" id="PF00673">
    <property type="entry name" value="Ribosomal_L5_C"/>
    <property type="match status" value="1"/>
</dbReference>
<evidence type="ECO:0000259" key="11">
    <source>
        <dbReference type="Pfam" id="PF00673"/>
    </source>
</evidence>